<dbReference type="Gene3D" id="1.10.10.60">
    <property type="entry name" value="Homeodomain-like"/>
    <property type="match status" value="1"/>
</dbReference>
<evidence type="ECO:0000256" key="2">
    <source>
        <dbReference type="ARBA" id="ARBA00023125"/>
    </source>
</evidence>
<evidence type="ECO:0000256" key="1">
    <source>
        <dbReference type="ARBA" id="ARBA00023015"/>
    </source>
</evidence>
<dbReference type="Gene3D" id="1.10.357.10">
    <property type="entry name" value="Tetracycline Repressor, domain 2"/>
    <property type="match status" value="1"/>
</dbReference>
<dbReference type="EMBL" id="CP075566">
    <property type="protein sequence ID" value="QVW26129.1"/>
    <property type="molecule type" value="Genomic_DNA"/>
</dbReference>
<sequence>MGRQREFSPDDALDAALTEFWSKGYEGTSYADLSAATGVARPGLYAVFGNKEELFFKALDRYETLYMGFMGQSLALPKAKAVIGAILSGSINLQTAQETAKGCLGINGAIACTEPSEPVRLELVRRRKQSEKALAVRLQQAKDEGDLPPSVVPKDLARYVMTVTQGMAVQAKAGASKAELRRVADILLAQLP</sequence>
<dbReference type="InterPro" id="IPR036271">
    <property type="entry name" value="Tet_transcr_reg_TetR-rel_C_sf"/>
</dbReference>
<protein>
    <submittedName>
        <fullName evidence="6">TetR/AcrR family transcriptional regulator</fullName>
    </submittedName>
</protein>
<feature type="domain" description="HTH tetR-type" evidence="5">
    <location>
        <begin position="6"/>
        <end position="66"/>
    </location>
</feature>
<proteinExistence type="predicted"/>
<dbReference type="InterPro" id="IPR011075">
    <property type="entry name" value="TetR_C"/>
</dbReference>
<dbReference type="PRINTS" id="PR00455">
    <property type="entry name" value="HTHTETR"/>
</dbReference>
<dbReference type="SUPFAM" id="SSF46689">
    <property type="entry name" value="Homeodomain-like"/>
    <property type="match status" value="1"/>
</dbReference>
<reference evidence="6 7" key="1">
    <citation type="submission" date="2021-05" db="EMBL/GenBank/DDBJ databases">
        <title>Complete genome of the cytokinin-producing biocontrol strain Pseudomonas fluorescens G20-18.</title>
        <authorList>
            <person name="Nielsen T.K."/>
            <person name="Mekureyaw M.F."/>
            <person name="Hansen L.H."/>
            <person name="Nicolaisen M.H."/>
            <person name="Roitsch T.G."/>
            <person name="Hennessy R.C."/>
        </authorList>
    </citation>
    <scope>NUCLEOTIDE SEQUENCE [LARGE SCALE GENOMIC DNA]</scope>
    <source>
        <strain evidence="6 7">G20-18</strain>
    </source>
</reference>
<dbReference type="SUPFAM" id="SSF48498">
    <property type="entry name" value="Tetracyclin repressor-like, C-terminal domain"/>
    <property type="match status" value="1"/>
</dbReference>
<dbReference type="InterPro" id="IPR009057">
    <property type="entry name" value="Homeodomain-like_sf"/>
</dbReference>
<feature type="DNA-binding region" description="H-T-H motif" evidence="4">
    <location>
        <begin position="29"/>
        <end position="48"/>
    </location>
</feature>
<dbReference type="Pfam" id="PF00440">
    <property type="entry name" value="TetR_N"/>
    <property type="match status" value="1"/>
</dbReference>
<evidence type="ECO:0000313" key="6">
    <source>
        <dbReference type="EMBL" id="QVW26129.1"/>
    </source>
</evidence>
<keyword evidence="2 4" id="KW-0238">DNA-binding</keyword>
<dbReference type="RefSeq" id="WP_214383492.1">
    <property type="nucleotide sequence ID" value="NZ_CP075566.1"/>
</dbReference>
<evidence type="ECO:0000256" key="3">
    <source>
        <dbReference type="ARBA" id="ARBA00023163"/>
    </source>
</evidence>
<dbReference type="PROSITE" id="PS50977">
    <property type="entry name" value="HTH_TETR_2"/>
    <property type="match status" value="1"/>
</dbReference>
<dbReference type="InterPro" id="IPR001647">
    <property type="entry name" value="HTH_TetR"/>
</dbReference>
<accession>A0ABX8F2H1</accession>
<keyword evidence="3" id="KW-0804">Transcription</keyword>
<evidence type="ECO:0000259" key="5">
    <source>
        <dbReference type="PROSITE" id="PS50977"/>
    </source>
</evidence>
<dbReference type="PANTHER" id="PTHR47506:SF1">
    <property type="entry name" value="HTH-TYPE TRANSCRIPTIONAL REGULATOR YJDC"/>
    <property type="match status" value="1"/>
</dbReference>
<keyword evidence="1" id="KW-0805">Transcription regulation</keyword>
<gene>
    <name evidence="6" type="ORF">KJF94_11560</name>
</gene>
<dbReference type="PANTHER" id="PTHR47506">
    <property type="entry name" value="TRANSCRIPTIONAL REGULATORY PROTEIN"/>
    <property type="match status" value="1"/>
</dbReference>
<dbReference type="Pfam" id="PF16925">
    <property type="entry name" value="TetR_C_13"/>
    <property type="match status" value="1"/>
</dbReference>
<keyword evidence="7" id="KW-1185">Reference proteome</keyword>
<evidence type="ECO:0000256" key="4">
    <source>
        <dbReference type="PROSITE-ProRule" id="PRU00335"/>
    </source>
</evidence>
<name>A0ABX8F2H1_9PSED</name>
<organism evidence="6 7">
    <name type="scientific">Pseudomonas hormoni</name>
    <dbReference type="NCBI Taxonomy" id="3093767"/>
    <lineage>
        <taxon>Bacteria</taxon>
        <taxon>Pseudomonadati</taxon>
        <taxon>Pseudomonadota</taxon>
        <taxon>Gammaproteobacteria</taxon>
        <taxon>Pseudomonadales</taxon>
        <taxon>Pseudomonadaceae</taxon>
        <taxon>Pseudomonas</taxon>
    </lineage>
</organism>
<evidence type="ECO:0000313" key="7">
    <source>
        <dbReference type="Proteomes" id="UP000681155"/>
    </source>
</evidence>
<dbReference type="Proteomes" id="UP000681155">
    <property type="component" value="Chromosome"/>
</dbReference>